<organism evidence="14 15">
    <name type="scientific">Torulaspora globosa</name>
    <dbReference type="NCBI Taxonomy" id="48254"/>
    <lineage>
        <taxon>Eukaryota</taxon>
        <taxon>Fungi</taxon>
        <taxon>Dikarya</taxon>
        <taxon>Ascomycota</taxon>
        <taxon>Saccharomycotina</taxon>
        <taxon>Saccharomycetes</taxon>
        <taxon>Saccharomycetales</taxon>
        <taxon>Saccharomycetaceae</taxon>
        <taxon>Torulaspora</taxon>
    </lineage>
</organism>
<evidence type="ECO:0000259" key="13">
    <source>
        <dbReference type="Pfam" id="PF01529"/>
    </source>
</evidence>
<dbReference type="AlphaFoldDB" id="A0A7G3ZNI9"/>
<dbReference type="InterPro" id="IPR033682">
    <property type="entry name" value="PFA4"/>
</dbReference>
<evidence type="ECO:0000256" key="4">
    <source>
        <dbReference type="ARBA" id="ARBA00022824"/>
    </source>
</evidence>
<comment type="subcellular location">
    <subcellularLocation>
        <location evidence="11">Endoplasmic reticulum membrane</location>
        <topology evidence="11">Multi-pass membrane protein</topology>
    </subcellularLocation>
    <subcellularLocation>
        <location evidence="1">Membrane</location>
        <topology evidence="1">Multi-pass membrane protein</topology>
    </subcellularLocation>
</comment>
<dbReference type="EC" id="2.3.1.225" evidence="11"/>
<feature type="transmembrane region" description="Helical" evidence="11 12">
    <location>
        <begin position="12"/>
        <end position="34"/>
    </location>
</feature>
<gene>
    <name evidence="11" type="primary">PFA4</name>
    <name evidence="14" type="ORF">HG536_0H04510</name>
</gene>
<evidence type="ECO:0000256" key="10">
    <source>
        <dbReference type="ARBA" id="ARBA00048048"/>
    </source>
</evidence>
<evidence type="ECO:0000256" key="6">
    <source>
        <dbReference type="ARBA" id="ARBA00023136"/>
    </source>
</evidence>
<keyword evidence="9 11" id="KW-0012">Acyltransferase</keyword>
<keyword evidence="6 11" id="KW-0472">Membrane</keyword>
<proteinExistence type="inferred from homology"/>
<comment type="catalytic activity">
    <reaction evidence="10 11 12">
        <text>L-cysteinyl-[protein] + hexadecanoyl-CoA = S-hexadecanoyl-L-cysteinyl-[protein] + CoA</text>
        <dbReference type="Rhea" id="RHEA:36683"/>
        <dbReference type="Rhea" id="RHEA-COMP:10131"/>
        <dbReference type="Rhea" id="RHEA-COMP:11032"/>
        <dbReference type="ChEBI" id="CHEBI:29950"/>
        <dbReference type="ChEBI" id="CHEBI:57287"/>
        <dbReference type="ChEBI" id="CHEBI:57379"/>
        <dbReference type="ChEBI" id="CHEBI:74151"/>
        <dbReference type="EC" id="2.3.1.225"/>
    </reaction>
</comment>
<evidence type="ECO:0000313" key="14">
    <source>
        <dbReference type="EMBL" id="QLL35075.1"/>
    </source>
</evidence>
<evidence type="ECO:0000256" key="12">
    <source>
        <dbReference type="RuleBase" id="RU079119"/>
    </source>
</evidence>
<dbReference type="InterPro" id="IPR039859">
    <property type="entry name" value="PFA4/ZDH16/20/ERF2-like"/>
</dbReference>
<keyword evidence="7 11" id="KW-0564">Palmitate</keyword>
<dbReference type="HAMAP" id="MF_03199">
    <property type="entry name" value="DHHC_PAT_PFA4"/>
    <property type="match status" value="1"/>
</dbReference>
<evidence type="ECO:0000256" key="11">
    <source>
        <dbReference type="HAMAP-Rule" id="MF_03199"/>
    </source>
</evidence>
<keyword evidence="4 11" id="KW-0256">Endoplasmic reticulum</keyword>
<feature type="transmembrane region" description="Helical" evidence="11 12">
    <location>
        <begin position="164"/>
        <end position="186"/>
    </location>
</feature>
<dbReference type="PROSITE" id="PS50216">
    <property type="entry name" value="DHHC"/>
    <property type="match status" value="1"/>
</dbReference>
<keyword evidence="5 11" id="KW-1133">Transmembrane helix</keyword>
<evidence type="ECO:0000256" key="8">
    <source>
        <dbReference type="ARBA" id="ARBA00023288"/>
    </source>
</evidence>
<dbReference type="GO" id="GO:0019706">
    <property type="term" value="F:protein-cysteine S-palmitoyltransferase activity"/>
    <property type="evidence" value="ECO:0007669"/>
    <property type="project" value="UniProtKB-UniRule"/>
</dbReference>
<dbReference type="EMBL" id="CP059253">
    <property type="protein sequence ID" value="QLL35075.1"/>
    <property type="molecule type" value="Genomic_DNA"/>
</dbReference>
<feature type="domain" description="Palmitoyltransferase DHHC" evidence="13">
    <location>
        <begin position="77"/>
        <end position="204"/>
    </location>
</feature>
<feature type="active site" description="S-palmitoyl cysteine intermediate" evidence="11">
    <location>
        <position position="108"/>
    </location>
</feature>
<name>A0A7G3ZNI9_9SACH</name>
<keyword evidence="3 11" id="KW-0812">Transmembrane</keyword>
<dbReference type="Proteomes" id="UP000515788">
    <property type="component" value="Chromosome 8"/>
</dbReference>
<evidence type="ECO:0000313" key="15">
    <source>
        <dbReference type="Proteomes" id="UP000515788"/>
    </source>
</evidence>
<feature type="transmembrane region" description="Helical" evidence="11 12">
    <location>
        <begin position="41"/>
        <end position="59"/>
    </location>
</feature>
<evidence type="ECO:0000256" key="7">
    <source>
        <dbReference type="ARBA" id="ARBA00023139"/>
    </source>
</evidence>
<keyword evidence="2 11" id="KW-0808">Transferase</keyword>
<keyword evidence="8 11" id="KW-0449">Lipoprotein</keyword>
<feature type="transmembrane region" description="Helical" evidence="11 12">
    <location>
        <begin position="126"/>
        <end position="143"/>
    </location>
</feature>
<dbReference type="PANTHER" id="PTHR12246">
    <property type="entry name" value="PALMITOYLTRANSFERASE ZDHHC16"/>
    <property type="match status" value="1"/>
</dbReference>
<keyword evidence="15" id="KW-1185">Reference proteome</keyword>
<dbReference type="GO" id="GO:0005789">
    <property type="term" value="C:endoplasmic reticulum membrane"/>
    <property type="evidence" value="ECO:0007669"/>
    <property type="project" value="UniProtKB-SubCell"/>
</dbReference>
<accession>A0A7G3ZNI9</accession>
<comment type="similarity">
    <text evidence="11">Belongs to the DHHC palmitoyltransferase family. PFA4 subfamily.</text>
</comment>
<evidence type="ECO:0000256" key="1">
    <source>
        <dbReference type="ARBA" id="ARBA00004141"/>
    </source>
</evidence>
<dbReference type="Pfam" id="PF01529">
    <property type="entry name" value="DHHC"/>
    <property type="match status" value="1"/>
</dbReference>
<evidence type="ECO:0000256" key="9">
    <source>
        <dbReference type="ARBA" id="ARBA00023315"/>
    </source>
</evidence>
<evidence type="ECO:0000256" key="5">
    <source>
        <dbReference type="ARBA" id="ARBA00022989"/>
    </source>
</evidence>
<comment type="domain">
    <text evidence="11 12">The DHHC domain is required for palmitoyltransferase activity.</text>
</comment>
<reference evidence="14 15" key="1">
    <citation type="submission" date="2020-06" db="EMBL/GenBank/DDBJ databases">
        <title>The yeast mating-type switching endonuclease HO is a domesticated member of an unorthodox homing genetic element family.</title>
        <authorList>
            <person name="Coughlan A.Y."/>
            <person name="Lombardi L."/>
            <person name="Braun-Galleani S."/>
            <person name="Martos A.R."/>
            <person name="Galeote V."/>
            <person name="Bigey F."/>
            <person name="Dequin S."/>
            <person name="Byrne K.P."/>
            <person name="Wolfe K.H."/>
        </authorList>
    </citation>
    <scope>NUCLEOTIDE SEQUENCE [LARGE SCALE GENOMIC DNA]</scope>
    <source>
        <strain evidence="14 15">CBS764</strain>
    </source>
</reference>
<protein>
    <recommendedName>
        <fullName evidence="11">Palmitoyltransferase PFA4</fullName>
        <ecNumber evidence="11">2.3.1.225</ecNumber>
    </recommendedName>
    <alternativeName>
        <fullName evidence="11">Protein S-acyltransferase</fullName>
        <shortName evidence="11">PAT</shortName>
    </alternativeName>
    <alternativeName>
        <fullName evidence="11">Protein fatty acyltransferase 4</fullName>
    </alternativeName>
</protein>
<sequence length="381" mass="44496">MPVKLKWPWLGIAIPCFLISFIGYCSHLFILLNFLSPLLQVWFQFSLILIWISYYLAIYTDPGTAASHFEPLEREWRNYCRKCSNYKPPRAHHCKTCGKCVLMMDHHCPWTMNCVGYKNFAPFLRFLFWVITTTGFLFYHLVYRIMFLWKNRNLPNYLVKRSELIFLTILTPLDGFVLLTITSLFVRCLNNQIFGGMSQIESWELERLQSLFNAKRLIPLLLESAWKLFPQSREQISQVRANKTLVQQRLHFDDVVNFPYDLSPWENAAQLLGHPFLWLTPIGGPLGNGMSFPKNDISEYTPDSRIEDILLALPWPPDGASRKSGSGTTMEIIETRTEGGEQLVRRRPADRWDLVERKDWQNEWGENLTDFGVDIDTEQIG</sequence>
<dbReference type="InterPro" id="IPR001594">
    <property type="entry name" value="Palmitoyltrfase_DHHC"/>
</dbReference>
<evidence type="ECO:0000256" key="3">
    <source>
        <dbReference type="ARBA" id="ARBA00022692"/>
    </source>
</evidence>
<comment type="function">
    <text evidence="11">Mediates the reversible addition of palmitate to target proteins, thereby regulating their membrane association and biological function.</text>
</comment>
<evidence type="ECO:0000256" key="2">
    <source>
        <dbReference type="ARBA" id="ARBA00022679"/>
    </source>
</evidence>
<dbReference type="OrthoDB" id="331948at2759"/>